<organism evidence="1 2">
    <name type="scientific">Rhodopirellula baltica (strain DSM 10527 / NCIMB 13988 / SH1)</name>
    <dbReference type="NCBI Taxonomy" id="243090"/>
    <lineage>
        <taxon>Bacteria</taxon>
        <taxon>Pseudomonadati</taxon>
        <taxon>Planctomycetota</taxon>
        <taxon>Planctomycetia</taxon>
        <taxon>Pirellulales</taxon>
        <taxon>Pirellulaceae</taxon>
        <taxon>Rhodopirellula</taxon>
    </lineage>
</organism>
<reference evidence="1 2" key="1">
    <citation type="journal article" date="2003" name="Proc. Natl. Acad. Sci. U.S.A.">
        <title>Complete genome sequence of the marine planctomycete Pirellula sp. strain 1.</title>
        <authorList>
            <person name="Gloeckner F.O."/>
            <person name="Kube M."/>
            <person name="Bauer M."/>
            <person name="Teeling H."/>
            <person name="Lombardot T."/>
            <person name="Ludwig W."/>
            <person name="Gade D."/>
            <person name="Beck A."/>
            <person name="Borzym K."/>
            <person name="Heitmann K."/>
            <person name="Rabus R."/>
            <person name="Schlesner H."/>
            <person name="Amann R."/>
            <person name="Reinhardt R."/>
        </authorList>
    </citation>
    <scope>NUCLEOTIDE SEQUENCE [LARGE SCALE GENOMIC DNA]</scope>
    <source>
        <strain evidence="2">DSM 10527 / NCIMB 13988 / SH1</strain>
    </source>
</reference>
<keyword evidence="2" id="KW-1185">Reference proteome</keyword>
<sequence length="41" mass="4938">MRIKTLVQFTAGLITHSAITTRSKTRVRFRFGKRRLIRSFW</sequence>
<dbReference type="HOGENOM" id="CLU_3275760_0_0_0"/>
<dbReference type="EMBL" id="BX294138">
    <property type="protein sequence ID" value="CAD73244.1"/>
    <property type="molecule type" value="Genomic_DNA"/>
</dbReference>
<dbReference type="InParanoid" id="Q7UU40"/>
<proteinExistence type="predicted"/>
<gene>
    <name evidence="1" type="ordered locus">RB3525</name>
</gene>
<dbReference type="AlphaFoldDB" id="Q7UU40"/>
<evidence type="ECO:0000313" key="2">
    <source>
        <dbReference type="Proteomes" id="UP000001025"/>
    </source>
</evidence>
<protein>
    <submittedName>
        <fullName evidence="1">Uncharacterized protein</fullName>
    </submittedName>
</protein>
<accession>Q7UU40</accession>
<dbReference type="EnsemblBacteria" id="CAD73244">
    <property type="protein sequence ID" value="CAD73244"/>
    <property type="gene ID" value="RB3525"/>
</dbReference>
<evidence type="ECO:0000313" key="1">
    <source>
        <dbReference type="EMBL" id="CAD73244.1"/>
    </source>
</evidence>
<name>Q7UU40_RHOBA</name>
<dbReference type="Proteomes" id="UP000001025">
    <property type="component" value="Chromosome"/>
</dbReference>
<dbReference type="STRING" id="243090.RB3525"/>
<dbReference type="KEGG" id="rba:RB3525"/>